<evidence type="ECO:0000313" key="1">
    <source>
        <dbReference type="EMBL" id="OGG44114.1"/>
    </source>
</evidence>
<protein>
    <submittedName>
        <fullName evidence="1">Uncharacterized protein</fullName>
    </submittedName>
</protein>
<dbReference type="EMBL" id="MFKF01000416">
    <property type="protein sequence ID" value="OGG44114.1"/>
    <property type="molecule type" value="Genomic_DNA"/>
</dbReference>
<gene>
    <name evidence="1" type="ORF">A3F84_27780</name>
</gene>
<proteinExistence type="predicted"/>
<evidence type="ECO:0000313" key="2">
    <source>
        <dbReference type="Proteomes" id="UP000178606"/>
    </source>
</evidence>
<name>A0A1F6C4K2_HANXR</name>
<dbReference type="AlphaFoldDB" id="A0A1F6C4K2"/>
<reference evidence="1 2" key="1">
    <citation type="journal article" date="2016" name="Nat. Commun.">
        <title>Thousands of microbial genomes shed light on interconnected biogeochemical processes in an aquifer system.</title>
        <authorList>
            <person name="Anantharaman K."/>
            <person name="Brown C.T."/>
            <person name="Hug L.A."/>
            <person name="Sharon I."/>
            <person name="Castelle C.J."/>
            <person name="Probst A.J."/>
            <person name="Thomas B.C."/>
            <person name="Singh A."/>
            <person name="Wilkins M.J."/>
            <person name="Karaoz U."/>
            <person name="Brodie E.L."/>
            <person name="Williams K.H."/>
            <person name="Hubbard S.S."/>
            <person name="Banfield J.F."/>
        </authorList>
    </citation>
    <scope>NUCLEOTIDE SEQUENCE [LARGE SCALE GENOMIC DNA]</scope>
    <source>
        <strain evidence="2">RIFCSPLOWO2_12_FULL_64_10</strain>
    </source>
</reference>
<dbReference type="Proteomes" id="UP000178606">
    <property type="component" value="Unassembled WGS sequence"/>
</dbReference>
<sequence>MAQGLTSTQIATRYNVSRTSVCAWLRYYGIAVRKPSAKPSADELKRLYVDQELTSRQIATMLGVDRNRLLAWLTEYDITRHGVPGTLLLKGIAPPSKKTLYDLVHRKHKTFEEIGQMFGGVTKNAVMAWLNKLGIRRPKTWLSLKLPTANWKQNWVRYTASDGHIVRSKMELRVDDWLSSHGIEHECAPKLPFSNRHRADFKVGDTFVEIWGVRGSARYDATKRWKKRKYKKYSLHLLELTQTHFDRKDHNWEAMLAEAFLPKEE</sequence>
<accession>A0A1F6C4K2</accession>
<organism evidence="1 2">
    <name type="scientific">Handelsmanbacteria sp. (strain RIFCSPLOWO2_12_FULL_64_10)</name>
    <dbReference type="NCBI Taxonomy" id="1817868"/>
    <lineage>
        <taxon>Bacteria</taxon>
        <taxon>Candidatus Handelsmaniibacteriota</taxon>
    </lineage>
</organism>
<comment type="caution">
    <text evidence="1">The sequence shown here is derived from an EMBL/GenBank/DDBJ whole genome shotgun (WGS) entry which is preliminary data.</text>
</comment>